<reference evidence="2" key="1">
    <citation type="journal article" date="2010" name="Nat. Biotechnol.">
        <title>Draft genome sequence of the oilseed species Ricinus communis.</title>
        <authorList>
            <person name="Chan A.P."/>
            <person name="Crabtree J."/>
            <person name="Zhao Q."/>
            <person name="Lorenzi H."/>
            <person name="Orvis J."/>
            <person name="Puiu D."/>
            <person name="Melake-Berhan A."/>
            <person name="Jones K.M."/>
            <person name="Redman J."/>
            <person name="Chen G."/>
            <person name="Cahoon E.B."/>
            <person name="Gedil M."/>
            <person name="Stanke M."/>
            <person name="Haas B.J."/>
            <person name="Wortman J.R."/>
            <person name="Fraser-Liggett C.M."/>
            <person name="Ravel J."/>
            <person name="Rabinowicz P.D."/>
        </authorList>
    </citation>
    <scope>NUCLEOTIDE SEQUENCE [LARGE SCALE GENOMIC DNA]</scope>
    <source>
        <strain evidence="2">cv. Hale</strain>
    </source>
</reference>
<dbReference type="EMBL" id="EQ973799">
    <property type="protein sequence ID" value="EEF46560.1"/>
    <property type="molecule type" value="Genomic_DNA"/>
</dbReference>
<keyword evidence="2" id="KW-1185">Reference proteome</keyword>
<accession>B9RPZ9</accession>
<proteinExistence type="predicted"/>
<name>B9RPZ9_RICCO</name>
<gene>
    <name evidence="1" type="ORF">RCOM_1661000</name>
</gene>
<sequence>MEEQTGNTAADQEKPLSWKLKLDNFRILNPHTSHLHHHHRHGRFSFLGGAGVSKSEPNLKN</sequence>
<organism evidence="1 2">
    <name type="scientific">Ricinus communis</name>
    <name type="common">Castor bean</name>
    <dbReference type="NCBI Taxonomy" id="3988"/>
    <lineage>
        <taxon>Eukaryota</taxon>
        <taxon>Viridiplantae</taxon>
        <taxon>Streptophyta</taxon>
        <taxon>Embryophyta</taxon>
        <taxon>Tracheophyta</taxon>
        <taxon>Spermatophyta</taxon>
        <taxon>Magnoliopsida</taxon>
        <taxon>eudicotyledons</taxon>
        <taxon>Gunneridae</taxon>
        <taxon>Pentapetalae</taxon>
        <taxon>rosids</taxon>
        <taxon>fabids</taxon>
        <taxon>Malpighiales</taxon>
        <taxon>Euphorbiaceae</taxon>
        <taxon>Acalyphoideae</taxon>
        <taxon>Acalypheae</taxon>
        <taxon>Ricinus</taxon>
    </lineage>
</organism>
<evidence type="ECO:0000313" key="1">
    <source>
        <dbReference type="EMBL" id="EEF46560.1"/>
    </source>
</evidence>
<dbReference type="AlphaFoldDB" id="B9RPZ9"/>
<evidence type="ECO:0000313" key="2">
    <source>
        <dbReference type="Proteomes" id="UP000008311"/>
    </source>
</evidence>
<protein>
    <submittedName>
        <fullName evidence="1">Uncharacterized protein</fullName>
    </submittedName>
</protein>
<dbReference type="Proteomes" id="UP000008311">
    <property type="component" value="Unassembled WGS sequence"/>
</dbReference>
<dbReference type="InParanoid" id="B9RPZ9"/>